<keyword evidence="2" id="KW-1185">Reference proteome</keyword>
<accession>A0A514CVP3</accession>
<gene>
    <name evidence="1" type="ORF">Axy21_035</name>
</gene>
<organism evidence="1 2">
    <name type="scientific">Achromobacter phage vB_AxyP_19-32_Axy21</name>
    <dbReference type="NCBI Taxonomy" id="2591045"/>
    <lineage>
        <taxon>Viruses</taxon>
        <taxon>Duplodnaviria</taxon>
        <taxon>Heunggongvirae</taxon>
        <taxon>Uroviricota</taxon>
        <taxon>Caudoviricetes</taxon>
        <taxon>Autographivirales</taxon>
        <taxon>Autoscriptoviridae</taxon>
        <taxon>Axyvirus</taxon>
        <taxon>Axyvirus 1932Axy21</taxon>
    </lineage>
</organism>
<evidence type="ECO:0000313" key="1">
    <source>
        <dbReference type="EMBL" id="QDH84554.1"/>
    </source>
</evidence>
<sequence>MANTPYAPALTRTWWAGTDANLDIHIEAYEGEIEGSFRVSSVFRATGLTNFKSVANQTNAYRGDRIGGVFVRGRTSGQTLDPSRIINDKYLIEVKFTSYVRTPFDWQDEWTSPDFMAEYSAEHSSAHAKMFDLAHMIKLIHAGEWKAPADLAGKAGAFAFKDGITYTATGLNAAATDEAKAEVLSKWHKAVVTEFIKRDIAMSADEFITLIHPDWFSVLLEHKKLLNLDYKAPNGNEYAQRRIATMNGSTIVEMNRFPVAGDATTDNHPASVLGAEFTVTAAQAKSKMIVFLPSKTLVTVEAKGMTVRKWDSNENFNSVLDSYQMYTVGIKRGDACAVIREE</sequence>
<dbReference type="EMBL" id="MK962638">
    <property type="protein sequence ID" value="QDH84554.1"/>
    <property type="molecule type" value="Genomic_DNA"/>
</dbReference>
<protein>
    <submittedName>
        <fullName evidence="1">Putative capsid and scaffold protein</fullName>
    </submittedName>
</protein>
<dbReference type="Proteomes" id="UP000319935">
    <property type="component" value="Segment"/>
</dbReference>
<name>A0A514CVP3_9CAUD</name>
<reference evidence="1 2" key="1">
    <citation type="submission" date="2019-05" db="EMBL/GenBank/DDBJ databases">
        <title>Complete genome sequence of sixteen phages from Abidjan, cote d'Ivoire, isolated on a single strain of Achromobacter xylosoxidans.</title>
        <authorList>
            <person name="Essoh C."/>
            <person name="Vernadet J.-P."/>
            <person name="Vergnaud G."/>
            <person name="Pourcel C."/>
        </authorList>
    </citation>
    <scope>NUCLEOTIDE SEQUENCE [LARGE SCALE GENOMIC DNA]</scope>
</reference>
<evidence type="ECO:0000313" key="2">
    <source>
        <dbReference type="Proteomes" id="UP000319935"/>
    </source>
</evidence>
<proteinExistence type="predicted"/>